<feature type="compositionally biased region" description="Basic and acidic residues" evidence="1">
    <location>
        <begin position="20"/>
        <end position="42"/>
    </location>
</feature>
<evidence type="ECO:0000313" key="3">
    <source>
        <dbReference type="Proteomes" id="UP001391051"/>
    </source>
</evidence>
<feature type="region of interest" description="Disordered" evidence="1">
    <location>
        <begin position="1"/>
        <end position="88"/>
    </location>
</feature>
<dbReference type="RefSeq" id="XP_066697990.1">
    <property type="nucleotide sequence ID" value="XM_066845592.1"/>
</dbReference>
<feature type="compositionally biased region" description="Pro residues" evidence="1">
    <location>
        <begin position="45"/>
        <end position="55"/>
    </location>
</feature>
<dbReference type="Proteomes" id="UP001391051">
    <property type="component" value="Unassembled WGS sequence"/>
</dbReference>
<feature type="compositionally biased region" description="Basic and acidic residues" evidence="1">
    <location>
        <begin position="1"/>
        <end position="11"/>
    </location>
</feature>
<evidence type="ECO:0000313" key="2">
    <source>
        <dbReference type="EMBL" id="KAK7948484.1"/>
    </source>
</evidence>
<reference evidence="2 3" key="1">
    <citation type="submission" date="2023-01" db="EMBL/GenBank/DDBJ databases">
        <title>Analysis of 21 Apiospora genomes using comparative genomics revels a genus with tremendous synthesis potential of carbohydrate active enzymes and secondary metabolites.</title>
        <authorList>
            <person name="Sorensen T."/>
        </authorList>
    </citation>
    <scope>NUCLEOTIDE SEQUENCE [LARGE SCALE GENOMIC DNA]</scope>
    <source>
        <strain evidence="2 3">CBS 24483</strain>
    </source>
</reference>
<keyword evidence="3" id="KW-1185">Reference proteome</keyword>
<comment type="caution">
    <text evidence="2">The sequence shown here is derived from an EMBL/GenBank/DDBJ whole genome shotgun (WGS) entry which is preliminary data.</text>
</comment>
<name>A0ABR1Q7H5_9PEZI</name>
<accession>A0ABR1Q7H5</accession>
<dbReference type="GeneID" id="92078654"/>
<protein>
    <submittedName>
        <fullName evidence="2">Uncharacterized protein</fullName>
    </submittedName>
</protein>
<organism evidence="2 3">
    <name type="scientific">Apiospora aurea</name>
    <dbReference type="NCBI Taxonomy" id="335848"/>
    <lineage>
        <taxon>Eukaryota</taxon>
        <taxon>Fungi</taxon>
        <taxon>Dikarya</taxon>
        <taxon>Ascomycota</taxon>
        <taxon>Pezizomycotina</taxon>
        <taxon>Sordariomycetes</taxon>
        <taxon>Xylariomycetidae</taxon>
        <taxon>Amphisphaeriales</taxon>
        <taxon>Apiosporaceae</taxon>
        <taxon>Apiospora</taxon>
    </lineage>
</organism>
<sequence>MACRPPRRETFEPVPYDEQSAEKSDDSFDSHSDLDHSIREAKIPLPLPAPTPTPSTPDTTTNTTTTPARKTEATSNVPTTSSPKAKGWWEEAARTTCAWTKLADALSLTPEQTATLLAAKPVESTLWAYDERFLQPRLRATTTTTDGSATKRQPSSWQDRVKHVVPVGASAYNHPEVHALWVTHFTETAARLRSDPRYLGRLQHVHASLAAWRILLWLWDNDEARALGLGGPLDWGTAVHVVGVLLEYIYDFEDENGL</sequence>
<gene>
    <name evidence="2" type="ORF">PG986_009370</name>
</gene>
<feature type="compositionally biased region" description="Low complexity" evidence="1">
    <location>
        <begin position="56"/>
        <end position="68"/>
    </location>
</feature>
<dbReference type="EMBL" id="JAQQWE010000006">
    <property type="protein sequence ID" value="KAK7948484.1"/>
    <property type="molecule type" value="Genomic_DNA"/>
</dbReference>
<evidence type="ECO:0000256" key="1">
    <source>
        <dbReference type="SAM" id="MobiDB-lite"/>
    </source>
</evidence>
<proteinExistence type="predicted"/>